<keyword evidence="6" id="KW-0325">Glycoprotein</keyword>
<evidence type="ECO:0000256" key="2">
    <source>
        <dbReference type="ARBA" id="ARBA00022645"/>
    </source>
</evidence>
<keyword evidence="9" id="KW-1185">Reference proteome</keyword>
<keyword evidence="5 7" id="KW-0378">Hydrolase</keyword>
<dbReference type="Pfam" id="PF00450">
    <property type="entry name" value="Peptidase_S10"/>
    <property type="match status" value="1"/>
</dbReference>
<protein>
    <recommendedName>
        <fullName evidence="7">Carboxypeptidase</fullName>
        <ecNumber evidence="7">3.4.16.-</ecNumber>
    </recommendedName>
</protein>
<sequence length="505" mass="55785">MVLLLDLGRLAAAVSLLGCLPVSLATAYDGVAQQAEFNAPARAASHAYDNASDLLPLHLSSLGSGEFTTLSHPRFPSHRVRVKKSNFCDPTVNVYTGYLDVDAGAKHLFFYFFESRRNPAKDDVMMWINGGPGASSSIGLLMELGPCSIDMKNVSSNGTVWNPYSWNSEANIFFLDQPAGVGFSYADYGETVETTEEAAKNIHAFISIFFETFPQFSGRPLHLSGESYGGRYLPVFASEIYDQNQIALREGRATINLQSVLIGNGITDISTLYPGRYEVECGRASLDVPFQSISTCVRMKTALPRCQKAMRDACIDQFDAMNCRAAVNFCDSELSTGMWATGRNVYDISKPCDGDLCYRENDVIAKYLNLPSTRELLGVTLPGNFSSSSRAVNAAFNAHMDKWRSHTQDYVASLLDRGLRILIYAGTYDWQCNWVANKLWVDKLEWSGHDGYAQAEWRDWSVSEGDGKAGEVKETPLLTFATIRGAGHMIKALAMVSRWLAQRPL</sequence>
<gene>
    <name evidence="8" type="ORF">CVT26_001005</name>
</gene>
<dbReference type="GO" id="GO:0006508">
    <property type="term" value="P:proteolysis"/>
    <property type="evidence" value="ECO:0007669"/>
    <property type="project" value="UniProtKB-KW"/>
</dbReference>
<evidence type="ECO:0000313" key="8">
    <source>
        <dbReference type="EMBL" id="PPQ97100.1"/>
    </source>
</evidence>
<organism evidence="8 9">
    <name type="scientific">Gymnopilus dilepis</name>
    <dbReference type="NCBI Taxonomy" id="231916"/>
    <lineage>
        <taxon>Eukaryota</taxon>
        <taxon>Fungi</taxon>
        <taxon>Dikarya</taxon>
        <taxon>Basidiomycota</taxon>
        <taxon>Agaricomycotina</taxon>
        <taxon>Agaricomycetes</taxon>
        <taxon>Agaricomycetidae</taxon>
        <taxon>Agaricales</taxon>
        <taxon>Agaricineae</taxon>
        <taxon>Hymenogastraceae</taxon>
        <taxon>Gymnopilus</taxon>
    </lineage>
</organism>
<dbReference type="PROSITE" id="PS00131">
    <property type="entry name" value="CARBOXYPEPT_SER_SER"/>
    <property type="match status" value="1"/>
</dbReference>
<comment type="caution">
    <text evidence="8">The sequence shown here is derived from an EMBL/GenBank/DDBJ whole genome shotgun (WGS) entry which is preliminary data.</text>
</comment>
<comment type="similarity">
    <text evidence="1 7">Belongs to the peptidase S10 family.</text>
</comment>
<dbReference type="InterPro" id="IPR001563">
    <property type="entry name" value="Peptidase_S10"/>
</dbReference>
<dbReference type="PANTHER" id="PTHR11802:SF113">
    <property type="entry name" value="SERINE CARBOXYPEPTIDASE CTSA-4.1"/>
    <property type="match status" value="1"/>
</dbReference>
<reference evidence="8 9" key="1">
    <citation type="journal article" date="2018" name="Evol. Lett.">
        <title>Horizontal gene cluster transfer increased hallucinogenic mushroom diversity.</title>
        <authorList>
            <person name="Reynolds H.T."/>
            <person name="Vijayakumar V."/>
            <person name="Gluck-Thaler E."/>
            <person name="Korotkin H.B."/>
            <person name="Matheny P.B."/>
            <person name="Slot J.C."/>
        </authorList>
    </citation>
    <scope>NUCLEOTIDE SEQUENCE [LARGE SCALE GENOMIC DNA]</scope>
    <source>
        <strain evidence="8 9">SRW20</strain>
    </source>
</reference>
<keyword evidence="2 7" id="KW-0121">Carboxypeptidase</keyword>
<dbReference type="OrthoDB" id="443318at2759"/>
<dbReference type="InterPro" id="IPR029058">
    <property type="entry name" value="AB_hydrolase_fold"/>
</dbReference>
<dbReference type="PANTHER" id="PTHR11802">
    <property type="entry name" value="SERINE PROTEASE FAMILY S10 SERINE CARBOXYPEPTIDASE"/>
    <property type="match status" value="1"/>
</dbReference>
<dbReference type="EC" id="3.4.16.-" evidence="7"/>
<feature type="chain" id="PRO_5018823334" description="Carboxypeptidase" evidence="7">
    <location>
        <begin position="28"/>
        <end position="505"/>
    </location>
</feature>
<feature type="signal peptide" evidence="7">
    <location>
        <begin position="1"/>
        <end position="27"/>
    </location>
</feature>
<evidence type="ECO:0000256" key="3">
    <source>
        <dbReference type="ARBA" id="ARBA00022670"/>
    </source>
</evidence>
<dbReference type="InterPro" id="IPR018202">
    <property type="entry name" value="Ser_caboxypep_ser_AS"/>
</dbReference>
<dbReference type="PRINTS" id="PR00724">
    <property type="entry name" value="CRBOXYPTASEC"/>
</dbReference>
<evidence type="ECO:0000256" key="7">
    <source>
        <dbReference type="RuleBase" id="RU361156"/>
    </source>
</evidence>
<evidence type="ECO:0000256" key="1">
    <source>
        <dbReference type="ARBA" id="ARBA00009431"/>
    </source>
</evidence>
<dbReference type="AlphaFoldDB" id="A0A409Y251"/>
<dbReference type="STRING" id="231916.A0A409Y251"/>
<name>A0A409Y251_9AGAR</name>
<dbReference type="Gene3D" id="3.40.50.1820">
    <property type="entry name" value="alpha/beta hydrolase"/>
    <property type="match status" value="1"/>
</dbReference>
<dbReference type="GO" id="GO:0004185">
    <property type="term" value="F:serine-type carboxypeptidase activity"/>
    <property type="evidence" value="ECO:0007669"/>
    <property type="project" value="UniProtKB-UniRule"/>
</dbReference>
<dbReference type="InParanoid" id="A0A409Y251"/>
<evidence type="ECO:0000313" key="9">
    <source>
        <dbReference type="Proteomes" id="UP000284706"/>
    </source>
</evidence>
<keyword evidence="3 7" id="KW-0645">Protease</keyword>
<keyword evidence="4 7" id="KW-0732">Signal</keyword>
<evidence type="ECO:0000256" key="4">
    <source>
        <dbReference type="ARBA" id="ARBA00022729"/>
    </source>
</evidence>
<evidence type="ECO:0000256" key="6">
    <source>
        <dbReference type="ARBA" id="ARBA00023180"/>
    </source>
</evidence>
<dbReference type="GO" id="GO:0000324">
    <property type="term" value="C:fungal-type vacuole"/>
    <property type="evidence" value="ECO:0007669"/>
    <property type="project" value="TreeGrafter"/>
</dbReference>
<dbReference type="SUPFAM" id="SSF53474">
    <property type="entry name" value="alpha/beta-Hydrolases"/>
    <property type="match status" value="1"/>
</dbReference>
<dbReference type="EMBL" id="NHYE01001291">
    <property type="protein sequence ID" value="PPQ97100.1"/>
    <property type="molecule type" value="Genomic_DNA"/>
</dbReference>
<dbReference type="Gene3D" id="1.10.287.410">
    <property type="match status" value="1"/>
</dbReference>
<accession>A0A409Y251</accession>
<evidence type="ECO:0000256" key="5">
    <source>
        <dbReference type="ARBA" id="ARBA00022801"/>
    </source>
</evidence>
<dbReference type="Proteomes" id="UP000284706">
    <property type="component" value="Unassembled WGS sequence"/>
</dbReference>
<proteinExistence type="inferred from homology"/>